<dbReference type="EMBL" id="VYWW01000045">
    <property type="protein sequence ID" value="KAA9320509.1"/>
    <property type="molecule type" value="Genomic_DNA"/>
</dbReference>
<proteinExistence type="predicted"/>
<sequence>MSKNEKLFLYEIDNSYIKRLNEVEPKVFYNHGKHNRPFVGVLLTFNSQQYFAPLSSPKKKHEYMRESLTFCKIEEKDKLIAVINLNNMIPAPNPIVKKVGNIKFNDKQYFNLLMTQQRSINANNNNKTIRKKAKKLLHLYTHNLLPNKVKKLCNDFNKLNYVSNKYVKQVKYYKYKNIGRQFE</sequence>
<dbReference type="GO" id="GO:0003723">
    <property type="term" value="F:RNA binding"/>
    <property type="evidence" value="ECO:0007669"/>
    <property type="project" value="InterPro"/>
</dbReference>
<dbReference type="OrthoDB" id="1655812at2"/>
<reference evidence="1 2" key="1">
    <citation type="submission" date="2019-09" db="EMBL/GenBank/DDBJ databases">
        <title>Draft genome sequence assemblies of isolates from the urinary tract.</title>
        <authorList>
            <person name="Mores C.R."/>
            <person name="Putonti C."/>
            <person name="Wolfe A.J."/>
        </authorList>
    </citation>
    <scope>NUCLEOTIDE SEQUENCE [LARGE SCALE GENOMIC DNA]</scope>
    <source>
        <strain evidence="1 2">UMB246</strain>
    </source>
</reference>
<dbReference type="InterPro" id="IPR053735">
    <property type="entry name" value="Type_III_TA_endoRNase"/>
</dbReference>
<dbReference type="Proteomes" id="UP000327236">
    <property type="component" value="Unassembled WGS sequence"/>
</dbReference>
<dbReference type="Gene3D" id="3.10.129.130">
    <property type="match status" value="1"/>
</dbReference>
<dbReference type="InterPro" id="IPR025911">
    <property type="entry name" value="ToxN/AbiQ_toxin"/>
</dbReference>
<protein>
    <submittedName>
        <fullName evidence="1">Type III toxin-antitoxin system ToxN/AbiQ family toxin</fullName>
    </submittedName>
</protein>
<dbReference type="GO" id="GO:0004521">
    <property type="term" value="F:RNA endonuclease activity"/>
    <property type="evidence" value="ECO:0007669"/>
    <property type="project" value="InterPro"/>
</dbReference>
<comment type="caution">
    <text evidence="1">The sequence shown here is derived from an EMBL/GenBank/DDBJ whole genome shotgun (WGS) entry which is preliminary data.</text>
</comment>
<dbReference type="AlphaFoldDB" id="A0A558LXY5"/>
<evidence type="ECO:0000313" key="1">
    <source>
        <dbReference type="EMBL" id="KAA9320509.1"/>
    </source>
</evidence>
<organism evidence="1 2">
    <name type="scientific">Lactobacillus jensenii</name>
    <dbReference type="NCBI Taxonomy" id="109790"/>
    <lineage>
        <taxon>Bacteria</taxon>
        <taxon>Bacillati</taxon>
        <taxon>Bacillota</taxon>
        <taxon>Bacilli</taxon>
        <taxon>Lactobacillales</taxon>
        <taxon>Lactobacillaceae</taxon>
        <taxon>Lactobacillus</taxon>
    </lineage>
</organism>
<gene>
    <name evidence="1" type="ORF">F6H94_07845</name>
</gene>
<dbReference type="Pfam" id="PF13958">
    <property type="entry name" value="ToxN_toxin"/>
    <property type="match status" value="1"/>
</dbReference>
<accession>A0A558LXY5</accession>
<dbReference type="RefSeq" id="WP_006588506.1">
    <property type="nucleotide sequence ID" value="NZ_CATOVG010000023.1"/>
</dbReference>
<name>A0A558LXY5_LACJE</name>
<evidence type="ECO:0000313" key="2">
    <source>
        <dbReference type="Proteomes" id="UP000327236"/>
    </source>
</evidence>